<name>A0A2P5WXK3_GOSBA</name>
<dbReference type="AlphaFoldDB" id="A0A2P5WXK3"/>
<protein>
    <submittedName>
        <fullName evidence="2">Uncharacterized protein</fullName>
    </submittedName>
</protein>
<dbReference type="OrthoDB" id="1001900at2759"/>
<organism evidence="2 3">
    <name type="scientific">Gossypium barbadense</name>
    <name type="common">Sea Island cotton</name>
    <name type="synonym">Hibiscus barbadensis</name>
    <dbReference type="NCBI Taxonomy" id="3634"/>
    <lineage>
        <taxon>Eukaryota</taxon>
        <taxon>Viridiplantae</taxon>
        <taxon>Streptophyta</taxon>
        <taxon>Embryophyta</taxon>
        <taxon>Tracheophyta</taxon>
        <taxon>Spermatophyta</taxon>
        <taxon>Magnoliopsida</taxon>
        <taxon>eudicotyledons</taxon>
        <taxon>Gunneridae</taxon>
        <taxon>Pentapetalae</taxon>
        <taxon>rosids</taxon>
        <taxon>malvids</taxon>
        <taxon>Malvales</taxon>
        <taxon>Malvaceae</taxon>
        <taxon>Malvoideae</taxon>
        <taxon>Gossypium</taxon>
    </lineage>
</organism>
<feature type="region of interest" description="Disordered" evidence="1">
    <location>
        <begin position="63"/>
        <end position="84"/>
    </location>
</feature>
<dbReference type="Proteomes" id="UP000239757">
    <property type="component" value="Unassembled WGS sequence"/>
</dbReference>
<proteinExistence type="predicted"/>
<gene>
    <name evidence="2" type="ORF">GOBAR_AA24853</name>
</gene>
<evidence type="ECO:0000313" key="3">
    <source>
        <dbReference type="Proteomes" id="UP000239757"/>
    </source>
</evidence>
<accession>A0A2P5WXK3</accession>
<sequence>MGYTPGSSHFPMAVMHTMIYMPFMYKAPIGSPLVIPSTYETQQNYAHSSWVTQTPLASLFYQGEQRKPQPQPEVEPRRNPACNH</sequence>
<dbReference type="EMBL" id="KZ666176">
    <property type="protein sequence ID" value="PPR95820.1"/>
    <property type="molecule type" value="Genomic_DNA"/>
</dbReference>
<evidence type="ECO:0000256" key="1">
    <source>
        <dbReference type="SAM" id="MobiDB-lite"/>
    </source>
</evidence>
<reference evidence="2 3" key="1">
    <citation type="submission" date="2015-01" db="EMBL/GenBank/DDBJ databases">
        <title>Genome of allotetraploid Gossypium barbadense reveals genomic plasticity and fiber elongation in cotton evolution.</title>
        <authorList>
            <person name="Chen X."/>
            <person name="Liu X."/>
            <person name="Zhao B."/>
            <person name="Zheng H."/>
            <person name="Hu Y."/>
            <person name="Lu G."/>
            <person name="Yang C."/>
            <person name="Chen J."/>
            <person name="Shan C."/>
            <person name="Zhang L."/>
            <person name="Zhou Y."/>
            <person name="Wang L."/>
            <person name="Guo W."/>
            <person name="Bai Y."/>
            <person name="Ruan J."/>
            <person name="Shangguan X."/>
            <person name="Mao Y."/>
            <person name="Jiang J."/>
            <person name="Zhu Y."/>
            <person name="Lei J."/>
            <person name="Kang H."/>
            <person name="Chen S."/>
            <person name="He X."/>
            <person name="Wang R."/>
            <person name="Wang Y."/>
            <person name="Chen J."/>
            <person name="Wang L."/>
            <person name="Yu S."/>
            <person name="Wang B."/>
            <person name="Wei J."/>
            <person name="Song S."/>
            <person name="Lu X."/>
            <person name="Gao Z."/>
            <person name="Gu W."/>
            <person name="Deng X."/>
            <person name="Ma D."/>
            <person name="Wang S."/>
            <person name="Liang W."/>
            <person name="Fang L."/>
            <person name="Cai C."/>
            <person name="Zhu X."/>
            <person name="Zhou B."/>
            <person name="Zhang Y."/>
            <person name="Chen Z."/>
            <person name="Xu S."/>
            <person name="Zhu R."/>
            <person name="Wang S."/>
            <person name="Zhang T."/>
            <person name="Zhao G."/>
        </authorList>
    </citation>
    <scope>NUCLEOTIDE SEQUENCE [LARGE SCALE GENOMIC DNA]</scope>
    <source>
        <strain evidence="3">cv. Xinhai21</strain>
        <tissue evidence="2">Leaf</tissue>
    </source>
</reference>
<evidence type="ECO:0000313" key="2">
    <source>
        <dbReference type="EMBL" id="PPR95820.1"/>
    </source>
</evidence>